<dbReference type="Proteomes" id="UP000241201">
    <property type="component" value="Unassembled WGS sequence"/>
</dbReference>
<proteinExistence type="predicted"/>
<dbReference type="RefSeq" id="WP_106987862.1">
    <property type="nucleotide sequence ID" value="NZ_PYLP01000006.1"/>
</dbReference>
<evidence type="ECO:0000313" key="2">
    <source>
        <dbReference type="Proteomes" id="UP000241201"/>
    </source>
</evidence>
<evidence type="ECO:0000313" key="1">
    <source>
        <dbReference type="EMBL" id="PST40555.1"/>
    </source>
</evidence>
<comment type="caution">
    <text evidence="1">The sequence shown here is derived from an EMBL/GenBank/DDBJ whole genome shotgun (WGS) entry which is preliminary data.</text>
</comment>
<name>A0A2T3FZ31_9FIRM</name>
<sequence length="138" mass="16352">MYADYEFYSAKYLGELVSEDDYPKYEMKARDEIDYYTRMRISFLKDENKIERVKMCECKLIDLLFNYDQELAKIKEYEDKTVEGVVSSETVGKHSISYQKASLRSKADVEKERSKKIKELIHKNLFMTGLLYSGLSYV</sequence>
<keyword evidence="2" id="KW-1185">Reference proteome</keyword>
<organism evidence="1 2">
    <name type="scientific">Faecalibacillus faecis</name>
    <dbReference type="NCBI Taxonomy" id="1982628"/>
    <lineage>
        <taxon>Bacteria</taxon>
        <taxon>Bacillati</taxon>
        <taxon>Bacillota</taxon>
        <taxon>Erysipelotrichia</taxon>
        <taxon>Erysipelotrichales</taxon>
        <taxon>Coprobacillaceae</taxon>
        <taxon>Faecalibacillus</taxon>
    </lineage>
</organism>
<reference evidence="2" key="1">
    <citation type="submission" date="2018-03" db="EMBL/GenBank/DDBJ databases">
        <title>Lachnoclostridium SNUG30370 gen.nov., sp.nov., isolated from human faeces.</title>
        <authorList>
            <person name="Seo B."/>
            <person name="Jeon K."/>
            <person name="Ko G."/>
        </authorList>
    </citation>
    <scope>NUCLEOTIDE SEQUENCE [LARGE SCALE GENOMIC DNA]</scope>
    <source>
        <strain evidence="2">SNUG30370</strain>
    </source>
</reference>
<accession>A0A2T3FZ31</accession>
<protein>
    <submittedName>
        <fullName evidence="1">Uncharacterized protein</fullName>
    </submittedName>
</protein>
<gene>
    <name evidence="1" type="ORF">C7U55_06480</name>
</gene>
<dbReference type="AlphaFoldDB" id="A0A2T3FZ31"/>
<dbReference type="EMBL" id="PYLP01000006">
    <property type="protein sequence ID" value="PST40555.1"/>
    <property type="molecule type" value="Genomic_DNA"/>
</dbReference>
<dbReference type="GeneID" id="77470735"/>